<evidence type="ECO:0000313" key="3">
    <source>
        <dbReference type="Proteomes" id="UP000075288"/>
    </source>
</evidence>
<dbReference type="EMBL" id="LQYG01000023">
    <property type="protein sequence ID" value="KYC64896.1"/>
    <property type="molecule type" value="Genomic_DNA"/>
</dbReference>
<organism evidence="2 3">
    <name type="scientific">Heyndrickxia coagulans</name>
    <name type="common">Weizmannia coagulans</name>
    <dbReference type="NCBI Taxonomy" id="1398"/>
    <lineage>
        <taxon>Bacteria</taxon>
        <taxon>Bacillati</taxon>
        <taxon>Bacillota</taxon>
        <taxon>Bacilli</taxon>
        <taxon>Bacillales</taxon>
        <taxon>Bacillaceae</taxon>
        <taxon>Heyndrickxia</taxon>
    </lineage>
</organism>
<protein>
    <submittedName>
        <fullName evidence="2">Uncharacterized protein</fullName>
    </submittedName>
</protein>
<gene>
    <name evidence="2" type="ORF">B4098_0570</name>
</gene>
<dbReference type="AlphaFoldDB" id="A0A150K612"/>
<feature type="region of interest" description="Disordered" evidence="1">
    <location>
        <begin position="1"/>
        <end position="21"/>
    </location>
</feature>
<reference evidence="2 3" key="1">
    <citation type="submission" date="2016-01" db="EMBL/GenBank/DDBJ databases">
        <title>Genome Sequences of Twelve Sporeforming Bacillus Species Isolated from Foods.</title>
        <authorList>
            <person name="Berendsen E.M."/>
            <person name="Wells-Bennik M.H."/>
            <person name="Krawcyk A.O."/>
            <person name="De Jong A."/>
            <person name="Holsappel S."/>
            <person name="Eijlander R.T."/>
            <person name="Kuipers O.P."/>
        </authorList>
    </citation>
    <scope>NUCLEOTIDE SEQUENCE [LARGE SCALE GENOMIC DNA]</scope>
    <source>
        <strain evidence="2 3">B4098</strain>
    </source>
</reference>
<proteinExistence type="predicted"/>
<accession>A0A150K612</accession>
<sequence>MMAAFYSGNRGMTNISKKNSPKKKEFRQEMCKYISVRLLEKAALLPCKVKVRAYRGMQGAAS</sequence>
<name>A0A150K612_HEYCO</name>
<evidence type="ECO:0000256" key="1">
    <source>
        <dbReference type="SAM" id="MobiDB-lite"/>
    </source>
</evidence>
<dbReference type="PATRIC" id="fig|1398.26.peg.1761"/>
<dbReference type="Proteomes" id="UP000075288">
    <property type="component" value="Unassembled WGS sequence"/>
</dbReference>
<comment type="caution">
    <text evidence="2">The sequence shown here is derived from an EMBL/GenBank/DDBJ whole genome shotgun (WGS) entry which is preliminary data.</text>
</comment>
<evidence type="ECO:0000313" key="2">
    <source>
        <dbReference type="EMBL" id="KYC64896.1"/>
    </source>
</evidence>